<dbReference type="Pfam" id="PF03725">
    <property type="entry name" value="RNase_PH_C"/>
    <property type="match status" value="1"/>
</dbReference>
<dbReference type="InterPro" id="IPR015847">
    <property type="entry name" value="ExoRNase_PH_dom2"/>
</dbReference>
<keyword evidence="5 9" id="KW-0378">Hydrolase</keyword>
<dbReference type="EMBL" id="CP019964">
    <property type="protein sequence ID" value="ASI13394.1"/>
    <property type="molecule type" value="Genomic_DNA"/>
</dbReference>
<evidence type="ECO:0000256" key="5">
    <source>
        <dbReference type="ARBA" id="ARBA00022839"/>
    </source>
</evidence>
<dbReference type="Proteomes" id="UP000197679">
    <property type="component" value="Chromosome"/>
</dbReference>
<evidence type="ECO:0000313" key="9">
    <source>
        <dbReference type="EMBL" id="ASI13394.1"/>
    </source>
</evidence>
<keyword evidence="4" id="KW-0271">Exosome</keyword>
<dbReference type="GO" id="GO:0003723">
    <property type="term" value="F:RNA binding"/>
    <property type="evidence" value="ECO:0007669"/>
    <property type="project" value="TreeGrafter"/>
</dbReference>
<evidence type="ECO:0000259" key="7">
    <source>
        <dbReference type="Pfam" id="PF01138"/>
    </source>
</evidence>
<dbReference type="Pfam" id="PF01138">
    <property type="entry name" value="RNase_PH"/>
    <property type="match status" value="1"/>
</dbReference>
<keyword evidence="3" id="KW-0963">Cytoplasm</keyword>
<evidence type="ECO:0000256" key="6">
    <source>
        <dbReference type="ARBA" id="ARBA00062149"/>
    </source>
</evidence>
<dbReference type="SUPFAM" id="SSF54211">
    <property type="entry name" value="Ribosomal protein S5 domain 2-like"/>
    <property type="match status" value="1"/>
</dbReference>
<keyword evidence="10" id="KW-1185">Reference proteome</keyword>
<dbReference type="GeneID" id="33313611"/>
<dbReference type="KEGG" id="marh:Mia14_0051"/>
<reference evidence="9 10" key="1">
    <citation type="journal article" date="2017" name="Nat. Commun.">
        <title>'ARMAN' archaea depend on association with euryarchaeal host in culture and in situ.</title>
        <authorList>
            <person name="Golyshina O."/>
            <person name="Toshchakov S."/>
            <person name="Makarova K."/>
            <person name="Gavrilov S."/>
            <person name="Korzhenkov A."/>
            <person name="La Cono V."/>
            <person name="Arcadi E."/>
            <person name="Nechitaylo T."/>
            <person name="Ferrer M."/>
            <person name="Kublanov I."/>
            <person name="Wolf Y."/>
            <person name="Yakimov M."/>
            <person name="Golyshin P."/>
            <person name="Slesarev A."/>
            <person name="Kozyavkin S."/>
        </authorList>
    </citation>
    <scope>NUCLEOTIDE SEQUENCE [LARGE SCALE GENOMIC DNA]</scope>
    <source>
        <strain evidence="9 10">Mia14</strain>
    </source>
</reference>
<organism evidence="9 10">
    <name type="scientific">Candidatus Mancarchaeum acidiphilum</name>
    <dbReference type="NCBI Taxonomy" id="1920749"/>
    <lineage>
        <taxon>Archaea</taxon>
        <taxon>Candidatus Micrarchaeota</taxon>
        <taxon>Candidatus Mancarchaeum</taxon>
    </lineage>
</organism>
<dbReference type="GO" id="GO:0000956">
    <property type="term" value="P:nuclear-transcribed mRNA catabolic process"/>
    <property type="evidence" value="ECO:0007669"/>
    <property type="project" value="UniProtKB-ARBA"/>
</dbReference>
<dbReference type="GO" id="GO:0010467">
    <property type="term" value="P:gene expression"/>
    <property type="evidence" value="ECO:0007669"/>
    <property type="project" value="UniProtKB-ARBA"/>
</dbReference>
<dbReference type="PANTHER" id="PTHR11953">
    <property type="entry name" value="EXOSOME COMPLEX COMPONENT"/>
    <property type="match status" value="1"/>
</dbReference>
<comment type="subunit">
    <text evidence="6">Component of the archaeal exosome complex. Forms a hexameric ring-like arrangement composed of 3 Rrp41-Rrp42 heterodimers. The hexameric ring associates with a trimer of Rrp4 and/or Csl4 subunits.</text>
</comment>
<evidence type="ECO:0000313" key="10">
    <source>
        <dbReference type="Proteomes" id="UP000197679"/>
    </source>
</evidence>
<dbReference type="OrthoDB" id="24266at2157"/>
<accession>A0A218NLP0</accession>
<protein>
    <submittedName>
        <fullName evidence="9">Exosome complex exonuclease Rrp41</fullName>
    </submittedName>
</protein>
<gene>
    <name evidence="9" type="ORF">Mia14_0051</name>
</gene>
<keyword evidence="5 9" id="KW-0269">Exonuclease</keyword>
<dbReference type="Gene3D" id="3.30.230.70">
    <property type="entry name" value="GHMP Kinase, N-terminal domain"/>
    <property type="match status" value="1"/>
</dbReference>
<dbReference type="GO" id="GO:0000177">
    <property type="term" value="C:cytoplasmic exosome (RNase complex)"/>
    <property type="evidence" value="ECO:0007669"/>
    <property type="project" value="TreeGrafter"/>
</dbReference>
<dbReference type="InterPro" id="IPR036345">
    <property type="entry name" value="ExoRNase_PH_dom2_sf"/>
</dbReference>
<feature type="domain" description="Exoribonuclease phosphorolytic" evidence="7">
    <location>
        <begin position="24"/>
        <end position="153"/>
    </location>
</feature>
<proteinExistence type="inferred from homology"/>
<keyword evidence="5 9" id="KW-0540">Nuclease</keyword>
<dbReference type="AlphaFoldDB" id="A0A218NLP0"/>
<sequence length="247" mass="26779">MASSLNKPKLIINGKRIDGRGFNELRPLKIEAGVLKNADGSAYEEWGNNKVLAAVYGPKEAPRYLADPEKAVIRAKYSMASFSGLDGHGRSAPSRREVEISKVTSDVFSNIVEVSQFPNSVIEIDIEILQSDGGTRAAGITAASVALANAGIPMKDLVYAVSGARIEDKMAVDVNMIEDNYSDADIPFAISPRNNEVLLLQFDGGVTPEQMKEAEKLVLEAGKTISQIQKDALKKSYEDVSAKYEKK</sequence>
<dbReference type="GO" id="GO:0016075">
    <property type="term" value="P:rRNA catabolic process"/>
    <property type="evidence" value="ECO:0007669"/>
    <property type="project" value="TreeGrafter"/>
</dbReference>
<evidence type="ECO:0000256" key="2">
    <source>
        <dbReference type="ARBA" id="ARBA00006678"/>
    </source>
</evidence>
<feature type="domain" description="Exoribonuclease phosphorolytic" evidence="8">
    <location>
        <begin position="156"/>
        <end position="217"/>
    </location>
</feature>
<dbReference type="RefSeq" id="WP_088819565.1">
    <property type="nucleotide sequence ID" value="NZ_CP019964.1"/>
</dbReference>
<evidence type="ECO:0000256" key="3">
    <source>
        <dbReference type="ARBA" id="ARBA00022490"/>
    </source>
</evidence>
<dbReference type="PANTHER" id="PTHR11953:SF0">
    <property type="entry name" value="EXOSOME COMPLEX COMPONENT RRP41"/>
    <property type="match status" value="1"/>
</dbReference>
<dbReference type="SUPFAM" id="SSF55666">
    <property type="entry name" value="Ribonuclease PH domain 2-like"/>
    <property type="match status" value="1"/>
</dbReference>
<dbReference type="FunFam" id="3.30.230.70:FF:000004">
    <property type="entry name" value="Exosome complex component Rrp41"/>
    <property type="match status" value="1"/>
</dbReference>
<name>A0A218NLP0_9ARCH</name>
<dbReference type="GO" id="GO:0004527">
    <property type="term" value="F:exonuclease activity"/>
    <property type="evidence" value="ECO:0007669"/>
    <property type="project" value="UniProtKB-KW"/>
</dbReference>
<dbReference type="InterPro" id="IPR050080">
    <property type="entry name" value="RNase_PH"/>
</dbReference>
<comment type="subcellular location">
    <subcellularLocation>
        <location evidence="1">Cytoplasm</location>
    </subcellularLocation>
</comment>
<evidence type="ECO:0000256" key="4">
    <source>
        <dbReference type="ARBA" id="ARBA00022835"/>
    </source>
</evidence>
<dbReference type="InterPro" id="IPR020568">
    <property type="entry name" value="Ribosomal_Su5_D2-typ_SF"/>
</dbReference>
<evidence type="ECO:0000259" key="8">
    <source>
        <dbReference type="Pfam" id="PF03725"/>
    </source>
</evidence>
<dbReference type="InterPro" id="IPR027408">
    <property type="entry name" value="PNPase/RNase_PH_dom_sf"/>
</dbReference>
<comment type="similarity">
    <text evidence="2">Belongs to the RNase PH family.</text>
</comment>
<evidence type="ECO:0000256" key="1">
    <source>
        <dbReference type="ARBA" id="ARBA00004496"/>
    </source>
</evidence>
<dbReference type="InterPro" id="IPR001247">
    <property type="entry name" value="ExoRNase_PH_dom1"/>
</dbReference>